<protein>
    <submittedName>
        <fullName evidence="2">Uncharacterized protein</fullName>
    </submittedName>
</protein>
<dbReference type="AlphaFoldDB" id="A0A7G7W8Q2"/>
<keyword evidence="1" id="KW-1133">Transmembrane helix</keyword>
<keyword evidence="1" id="KW-0472">Membrane</keyword>
<feature type="transmembrane region" description="Helical" evidence="1">
    <location>
        <begin position="73"/>
        <end position="91"/>
    </location>
</feature>
<gene>
    <name evidence="2" type="ORF">H4317_02665</name>
</gene>
<dbReference type="Proteomes" id="UP000515489">
    <property type="component" value="Chromosome"/>
</dbReference>
<keyword evidence="3" id="KW-1185">Reference proteome</keyword>
<sequence length="171" mass="19081">MAIHLNPINWRLLALHLLGIPFLVLGMQELFLIRHVWFIQLALRYGTANVGQHIPAGYSGAQLISELYLREPLAAFVAIVLACVLLSSIVWRRRESWLLPLLLFVGGVVLNWSQLYSLSFVQNLPKVLHGSLEAPTAQYRLAVVGLLLLAIGLLPFLYTWRKPVAPATVPA</sequence>
<feature type="transmembrane region" description="Helical" evidence="1">
    <location>
        <begin position="137"/>
        <end position="158"/>
    </location>
</feature>
<dbReference type="RefSeq" id="WP_185888651.1">
    <property type="nucleotide sequence ID" value="NZ_CP060202.1"/>
</dbReference>
<evidence type="ECO:0000256" key="1">
    <source>
        <dbReference type="SAM" id="Phobius"/>
    </source>
</evidence>
<dbReference type="EMBL" id="CP060202">
    <property type="protein sequence ID" value="QNH62745.1"/>
    <property type="molecule type" value="Genomic_DNA"/>
</dbReference>
<feature type="transmembrane region" description="Helical" evidence="1">
    <location>
        <begin position="12"/>
        <end position="33"/>
    </location>
</feature>
<reference evidence="2 3" key="1">
    <citation type="submission" date="2020-08" db="EMBL/GenBank/DDBJ databases">
        <title>Hymenobacter sp. S2-20-2 genome sequencing.</title>
        <authorList>
            <person name="Jin L."/>
        </authorList>
    </citation>
    <scope>NUCLEOTIDE SEQUENCE [LARGE SCALE GENOMIC DNA]</scope>
    <source>
        <strain evidence="2 3">S2-20-2</strain>
    </source>
</reference>
<evidence type="ECO:0000313" key="2">
    <source>
        <dbReference type="EMBL" id="QNH62745.1"/>
    </source>
</evidence>
<organism evidence="2 3">
    <name type="scientific">Hymenobacter sediminicola</name>
    <dbReference type="NCBI Taxonomy" id="2761579"/>
    <lineage>
        <taxon>Bacteria</taxon>
        <taxon>Pseudomonadati</taxon>
        <taxon>Bacteroidota</taxon>
        <taxon>Cytophagia</taxon>
        <taxon>Cytophagales</taxon>
        <taxon>Hymenobacteraceae</taxon>
        <taxon>Hymenobacter</taxon>
    </lineage>
</organism>
<name>A0A7G7W8Q2_9BACT</name>
<proteinExistence type="predicted"/>
<evidence type="ECO:0000313" key="3">
    <source>
        <dbReference type="Proteomes" id="UP000515489"/>
    </source>
</evidence>
<dbReference type="KEGG" id="hsk:H4317_02665"/>
<keyword evidence="1" id="KW-0812">Transmembrane</keyword>
<accession>A0A7G7W8Q2</accession>
<feature type="transmembrane region" description="Helical" evidence="1">
    <location>
        <begin position="98"/>
        <end position="117"/>
    </location>
</feature>